<reference evidence="15 16" key="1">
    <citation type="submission" date="2015-07" db="EMBL/GenBank/DDBJ databases">
        <title>Emmonsia species relationships and genome sequence.</title>
        <authorList>
            <consortium name="The Broad Institute Genomics Platform"/>
            <person name="Cuomo C.A."/>
            <person name="Munoz J.F."/>
            <person name="Imamovic A."/>
            <person name="Priest M.E."/>
            <person name="Young S."/>
            <person name="Clay O.K."/>
            <person name="McEwen J.G."/>
        </authorList>
    </citation>
    <scope>NUCLEOTIDE SEQUENCE [LARGE SCALE GENOMIC DNA]</scope>
    <source>
        <strain evidence="15 16">UAMH 9510</strain>
    </source>
</reference>
<gene>
    <name evidence="15" type="ORF">AJ78_04027</name>
</gene>
<dbReference type="PRINTS" id="PR00133">
    <property type="entry name" value="GLHYDRLASE3"/>
</dbReference>
<dbReference type="EMBL" id="LGRN01000140">
    <property type="protein sequence ID" value="OJD15729.1"/>
    <property type="molecule type" value="Genomic_DNA"/>
</dbReference>
<dbReference type="InterPro" id="IPR026891">
    <property type="entry name" value="Fn3-like"/>
</dbReference>
<dbReference type="FunFam" id="2.60.40.10:FF:001391">
    <property type="entry name" value="Beta-glucosidase"/>
    <property type="match status" value="1"/>
</dbReference>
<dbReference type="SMART" id="SM01217">
    <property type="entry name" value="Fn3_like"/>
    <property type="match status" value="1"/>
</dbReference>
<evidence type="ECO:0000256" key="10">
    <source>
        <dbReference type="ARBA" id="ARBA00023326"/>
    </source>
</evidence>
<proteinExistence type="inferred from homology"/>
<evidence type="ECO:0000256" key="11">
    <source>
        <dbReference type="RuleBase" id="RU361161"/>
    </source>
</evidence>
<keyword evidence="9 11" id="KW-0326">Glycosidase</keyword>
<comment type="pathway">
    <text evidence="2 11">Glycan metabolism; cellulose degradation.</text>
</comment>
<dbReference type="Gene3D" id="2.60.40.10">
    <property type="entry name" value="Immunoglobulins"/>
    <property type="match status" value="1"/>
</dbReference>
<dbReference type="STRING" id="1447872.A0A1J9PH26"/>
<dbReference type="InterPro" id="IPR002772">
    <property type="entry name" value="Glyco_hydro_3_C"/>
</dbReference>
<dbReference type="InterPro" id="IPR017853">
    <property type="entry name" value="GH"/>
</dbReference>
<dbReference type="VEuPathDB" id="FungiDB:AJ78_04027"/>
<dbReference type="InterPro" id="IPR050288">
    <property type="entry name" value="Cellulose_deg_GH3"/>
</dbReference>
<dbReference type="FunFam" id="3.20.20.300:FF:000002">
    <property type="entry name" value="Probable beta-glucosidase"/>
    <property type="match status" value="1"/>
</dbReference>
<dbReference type="AlphaFoldDB" id="A0A1J9PH26"/>
<dbReference type="PROSITE" id="PS00775">
    <property type="entry name" value="GLYCOSYL_HYDROL_F3"/>
    <property type="match status" value="1"/>
</dbReference>
<dbReference type="Proteomes" id="UP000182235">
    <property type="component" value="Unassembled WGS sequence"/>
</dbReference>
<keyword evidence="10 11" id="KW-0624">Polysaccharide degradation</keyword>
<dbReference type="UniPathway" id="UPA00696"/>
<protein>
    <recommendedName>
        <fullName evidence="4 11">beta-glucosidase</fullName>
        <ecNumber evidence="4 11">3.2.1.21</ecNumber>
    </recommendedName>
</protein>
<feature type="signal peptide" evidence="13">
    <location>
        <begin position="1"/>
        <end position="19"/>
    </location>
</feature>
<evidence type="ECO:0000256" key="2">
    <source>
        <dbReference type="ARBA" id="ARBA00004987"/>
    </source>
</evidence>
<dbReference type="Gene3D" id="3.40.50.1700">
    <property type="entry name" value="Glycoside hydrolase family 3 C-terminal domain"/>
    <property type="match status" value="1"/>
</dbReference>
<evidence type="ECO:0000256" key="8">
    <source>
        <dbReference type="ARBA" id="ARBA00023277"/>
    </source>
</evidence>
<evidence type="ECO:0000259" key="14">
    <source>
        <dbReference type="SMART" id="SM01217"/>
    </source>
</evidence>
<evidence type="ECO:0000313" key="15">
    <source>
        <dbReference type="EMBL" id="OJD15729.1"/>
    </source>
</evidence>
<dbReference type="InterPro" id="IPR036881">
    <property type="entry name" value="Glyco_hydro_3_C_sf"/>
</dbReference>
<evidence type="ECO:0000256" key="4">
    <source>
        <dbReference type="ARBA" id="ARBA00012744"/>
    </source>
</evidence>
<dbReference type="FunFam" id="3.40.50.1700:FF:000003">
    <property type="entry name" value="Probable beta-glucosidase"/>
    <property type="match status" value="1"/>
</dbReference>
<feature type="chain" id="PRO_5012159317" description="beta-glucosidase" evidence="13">
    <location>
        <begin position="20"/>
        <end position="899"/>
    </location>
</feature>
<keyword evidence="6 11" id="KW-0378">Hydrolase</keyword>
<feature type="region of interest" description="Disordered" evidence="12">
    <location>
        <begin position="759"/>
        <end position="779"/>
    </location>
</feature>
<accession>A0A1J9PH26</accession>
<dbReference type="InterPro" id="IPR036962">
    <property type="entry name" value="Glyco_hydro_3_N_sf"/>
</dbReference>
<evidence type="ECO:0000256" key="3">
    <source>
        <dbReference type="ARBA" id="ARBA00005336"/>
    </source>
</evidence>
<comment type="caution">
    <text evidence="15">The sequence shown here is derived from an EMBL/GenBank/DDBJ whole genome shotgun (WGS) entry which is preliminary data.</text>
</comment>
<dbReference type="PANTHER" id="PTHR42715:SF29">
    <property type="entry name" value="BETA-GLUCOSIDASE A-RELATED"/>
    <property type="match status" value="1"/>
</dbReference>
<comment type="similarity">
    <text evidence="3 11">Belongs to the glycosyl hydrolase 3 family.</text>
</comment>
<evidence type="ECO:0000256" key="9">
    <source>
        <dbReference type="ARBA" id="ARBA00023295"/>
    </source>
</evidence>
<dbReference type="PANTHER" id="PTHR42715">
    <property type="entry name" value="BETA-GLUCOSIDASE"/>
    <property type="match status" value="1"/>
</dbReference>
<evidence type="ECO:0000313" key="16">
    <source>
        <dbReference type="Proteomes" id="UP000182235"/>
    </source>
</evidence>
<dbReference type="GO" id="GO:0030245">
    <property type="term" value="P:cellulose catabolic process"/>
    <property type="evidence" value="ECO:0007669"/>
    <property type="project" value="UniProtKB-UniPathway"/>
</dbReference>
<organism evidence="15 16">
    <name type="scientific">Emergomyces pasteurianus Ep9510</name>
    <dbReference type="NCBI Taxonomy" id="1447872"/>
    <lineage>
        <taxon>Eukaryota</taxon>
        <taxon>Fungi</taxon>
        <taxon>Dikarya</taxon>
        <taxon>Ascomycota</taxon>
        <taxon>Pezizomycotina</taxon>
        <taxon>Eurotiomycetes</taxon>
        <taxon>Eurotiomycetidae</taxon>
        <taxon>Onygenales</taxon>
        <taxon>Ajellomycetaceae</taxon>
        <taxon>Emergomyces</taxon>
    </lineage>
</organism>
<keyword evidence="5 13" id="KW-0732">Signal</keyword>
<dbReference type="GO" id="GO:0008422">
    <property type="term" value="F:beta-glucosidase activity"/>
    <property type="evidence" value="ECO:0007669"/>
    <property type="project" value="UniProtKB-EC"/>
</dbReference>
<keyword evidence="7" id="KW-0325">Glycoprotein</keyword>
<dbReference type="SUPFAM" id="SSF52279">
    <property type="entry name" value="Beta-D-glucan exohydrolase, C-terminal domain"/>
    <property type="match status" value="1"/>
</dbReference>
<evidence type="ECO:0000256" key="12">
    <source>
        <dbReference type="SAM" id="MobiDB-lite"/>
    </source>
</evidence>
<sequence>MRGDLLQLALIVGASFAVAKVGYSLLNDCTVMQSSKVPDNLLKNERWLIKLNGKFKEPLAFSPPYYPSPWVSGQGGWESAVQKARDFVSQLTLPEKVNLTTGVGWMQEDCVGQVGSIPRLGLHSLCLQDGPLGIRFADYVSAFPAGVNVGATFSKELAYIRGKAMGEEHRAKGVDIVLGPAIGPLGRSPDGGRNWEGFSPDPVNSGLLVAETIKGIQSVGVVACAKHFIANEQERFRQAPEARGYGFDISESSSSNIDDVTMHELYLWPFADAVRAGVGSVMCSYTQINNSYGCGNSYTQNKLLKAELGFQGFIMSDWQAHHSGVGSALAGLDMSMPGDTVFGTGQSYWGTNLTIAVANGTIPQWRIDDMAIRIMAAYYKVGRETVNVPTNFNSWTRDEYGWQHALVKEGYGKVNERINVRARHADIIRQIGAASVVLLKNTGSLPLTGLEKNTAVIGEDAGPNPLGPNGCADRNCNNGTLAMGWGSGTADFPYLVTPAQAIQNEILSKGEGVVAPIFDNWATTQIKSVASQATVSLVFVNADSGEGFISVDGNEGDRKNLTLWEGGDDLIKTVASNCNNTIVVIHSTGPVLVGGWNEHPNVTAILWAGLPGQESGNSIADVLYGKVNPGAKTPFTWGKAPEDYGTSVLKEANAGKGAPQIDFSEGIFIDYRAFDKADKNPIYEFGFGLSYTSFSYSELNVEVVSSRPYTPAKGKTEPARSFGESDKNLSSYLFPKGMSRVTRYIYPWLNTTDPAKASMDPHYGQPTEDYVPPGATDGSPQELLPAGGGPGGNPGLYDVLYQVTATITNTGHIIGDEVPQLYVSLGGPNDAKVVLRNFDRITLAPGEAKVWKTLLTRRDLSNWDPVTQNWVISKYPKTVYVGSSSRNLPLTAPLSFDNC</sequence>
<dbReference type="EC" id="3.2.1.21" evidence="4 11"/>
<evidence type="ECO:0000256" key="7">
    <source>
        <dbReference type="ARBA" id="ARBA00023180"/>
    </source>
</evidence>
<evidence type="ECO:0000256" key="13">
    <source>
        <dbReference type="SAM" id="SignalP"/>
    </source>
</evidence>
<keyword evidence="16" id="KW-1185">Reference proteome</keyword>
<dbReference type="InterPro" id="IPR001764">
    <property type="entry name" value="Glyco_hydro_3_N"/>
</dbReference>
<dbReference type="OrthoDB" id="416222at2759"/>
<dbReference type="SUPFAM" id="SSF51445">
    <property type="entry name" value="(Trans)glycosidases"/>
    <property type="match status" value="1"/>
</dbReference>
<comment type="catalytic activity">
    <reaction evidence="1 11">
        <text>Hydrolysis of terminal, non-reducing beta-D-glucosyl residues with release of beta-D-glucose.</text>
        <dbReference type="EC" id="3.2.1.21"/>
    </reaction>
</comment>
<dbReference type="Pfam" id="PF14310">
    <property type="entry name" value="Fn3-like"/>
    <property type="match status" value="1"/>
</dbReference>
<dbReference type="InterPro" id="IPR019800">
    <property type="entry name" value="Glyco_hydro_3_AS"/>
</dbReference>
<evidence type="ECO:0000256" key="5">
    <source>
        <dbReference type="ARBA" id="ARBA00022729"/>
    </source>
</evidence>
<name>A0A1J9PH26_9EURO</name>
<keyword evidence="8 11" id="KW-0119">Carbohydrate metabolism</keyword>
<evidence type="ECO:0000256" key="1">
    <source>
        <dbReference type="ARBA" id="ARBA00000448"/>
    </source>
</evidence>
<dbReference type="Gene3D" id="3.20.20.300">
    <property type="entry name" value="Glycoside hydrolase, family 3, N-terminal domain"/>
    <property type="match status" value="1"/>
</dbReference>
<evidence type="ECO:0000256" key="6">
    <source>
        <dbReference type="ARBA" id="ARBA00022801"/>
    </source>
</evidence>
<dbReference type="Pfam" id="PF00933">
    <property type="entry name" value="Glyco_hydro_3"/>
    <property type="match status" value="1"/>
</dbReference>
<dbReference type="InterPro" id="IPR013783">
    <property type="entry name" value="Ig-like_fold"/>
</dbReference>
<feature type="domain" description="Fibronectin type III-like" evidence="14">
    <location>
        <begin position="817"/>
        <end position="885"/>
    </location>
</feature>
<dbReference type="Pfam" id="PF01915">
    <property type="entry name" value="Glyco_hydro_3_C"/>
    <property type="match status" value="1"/>
</dbReference>